<evidence type="ECO:0000256" key="3">
    <source>
        <dbReference type="ARBA" id="ARBA00022679"/>
    </source>
</evidence>
<keyword evidence="3" id="KW-0808">Transferase</keyword>
<dbReference type="SMART" id="SM00387">
    <property type="entry name" value="HATPase_c"/>
    <property type="match status" value="1"/>
</dbReference>
<dbReference type="EMBL" id="JAOXJG010000003">
    <property type="protein sequence ID" value="MCW1238501.1"/>
    <property type="molecule type" value="Genomic_DNA"/>
</dbReference>
<feature type="transmembrane region" description="Helical" evidence="6">
    <location>
        <begin position="306"/>
        <end position="326"/>
    </location>
</feature>
<feature type="transmembrane region" description="Helical" evidence="6">
    <location>
        <begin position="363"/>
        <end position="384"/>
    </location>
</feature>
<dbReference type="RefSeq" id="WP_264461188.1">
    <property type="nucleotide sequence ID" value="NZ_JAOXJG010000003.1"/>
</dbReference>
<gene>
    <name evidence="8" type="ORF">NGM45_05325</name>
</gene>
<sequence>MGFPKYYKKEVLLLIVAFIILTYFIGLIYRYPMTGISVKESNSTYYIIDLDENAWAAKNGIQVGDIVAKVNNKKPDGDLLQSHFSRIEQIKTIDIVHKGKQIKYEVLYKKGDKQLIYHLIFPIIFSVIFISINIIVILTNYNKKKQSITYFIGFLTTLGFTYISVIAYGRMDLLGLLLKSITFTFTFPLFVSFMQTYYKERGTIFTNKHYIISMYLIASISACAAVLLKMFTYDTAILNSLSFGILLLITTFLLVRYYFKHKYNADILIIKSLIISSSISLIPFIFFFIIPNIFLQKEILSFELSAVFFVFIPIYFLCMLMSKSLFDFESIINRLQYYLFLSIGISGVLFVIGFIIFDKRVENLLEVVQFNILAFIVIIVSFYLKEYLDFKFRKVLYYHKRNYSNSLNRFLHQTKREYKIENLIKIIKRELEDVLNITEPICLSVNNTNNEITFFEKKDNFDFPSLKKQEWDSYGIGSIVDIKDHFAIVIAILPEYRVVLLAKRKKLNIDEIVWLETIANYVNLQFECSRKIEMLAENIEHINLQNNYPAEFGRVSFMIAEKERENLARDIHDGVLQDQLRLYRRIEMREKRESNNDFKEDLRQIREQIMDHIYITRETCNNLRPPFLQELGLEKALLTLIKKVNREANFLLYYEIKKDLQINDTEITHCIYRIVQELLSNAIKHSQSSIVKLRLFETDNSLCLDYIDDGIGMEIHDESQNNIKMGISGIKARVKGFRGTISIESTQNNGVQIKIRFKRDYLYK</sequence>
<proteinExistence type="predicted"/>
<dbReference type="InterPro" id="IPR036034">
    <property type="entry name" value="PDZ_sf"/>
</dbReference>
<evidence type="ECO:0000313" key="8">
    <source>
        <dbReference type="EMBL" id="MCW1238501.1"/>
    </source>
</evidence>
<dbReference type="GeneID" id="301197242"/>
<dbReference type="InterPro" id="IPR050482">
    <property type="entry name" value="Sensor_HK_TwoCompSys"/>
</dbReference>
<organism evidence="8 9">
    <name type="scientific">Bacillus pretiosus</name>
    <dbReference type="NCBI Taxonomy" id="2983392"/>
    <lineage>
        <taxon>Bacteria</taxon>
        <taxon>Bacillati</taxon>
        <taxon>Bacillota</taxon>
        <taxon>Bacilli</taxon>
        <taxon>Bacillales</taxon>
        <taxon>Bacillaceae</taxon>
        <taxon>Bacillus</taxon>
    </lineage>
</organism>
<accession>A0ABT3EPG3</accession>
<feature type="transmembrane region" description="Helical" evidence="6">
    <location>
        <begin position="12"/>
        <end position="31"/>
    </location>
</feature>
<feature type="transmembrane region" description="Helical" evidence="6">
    <location>
        <begin position="150"/>
        <end position="170"/>
    </location>
</feature>
<evidence type="ECO:0000256" key="1">
    <source>
        <dbReference type="ARBA" id="ARBA00000085"/>
    </source>
</evidence>
<comment type="catalytic activity">
    <reaction evidence="1">
        <text>ATP + protein L-histidine = ADP + protein N-phospho-L-histidine.</text>
        <dbReference type="EC" id="2.7.13.3"/>
    </reaction>
</comment>
<keyword evidence="6" id="KW-1133">Transmembrane helix</keyword>
<reference evidence="8" key="1">
    <citation type="submission" date="2022-10" db="EMBL/GenBank/DDBJ databases">
        <title>De novo draft assembly of the Pseudomonas pretiosus genome isolated from the plants rhizorohere.</title>
        <authorList>
            <person name="Robas M."/>
            <person name="Fernandez V.M."/>
            <person name="Provanza A."/>
            <person name="Jimenez P.A."/>
        </authorList>
    </citation>
    <scope>NUCLEOTIDE SEQUENCE</scope>
    <source>
        <strain evidence="8">SAICEU11T</strain>
    </source>
</reference>
<evidence type="ECO:0000259" key="7">
    <source>
        <dbReference type="SMART" id="SM00387"/>
    </source>
</evidence>
<keyword evidence="6" id="KW-0472">Membrane</keyword>
<evidence type="ECO:0000256" key="6">
    <source>
        <dbReference type="SAM" id="Phobius"/>
    </source>
</evidence>
<evidence type="ECO:0000256" key="5">
    <source>
        <dbReference type="ARBA" id="ARBA00023012"/>
    </source>
</evidence>
<feature type="transmembrane region" description="Helical" evidence="6">
    <location>
        <begin position="115"/>
        <end position="138"/>
    </location>
</feature>
<feature type="transmembrane region" description="Helical" evidence="6">
    <location>
        <begin position="268"/>
        <end position="294"/>
    </location>
</feature>
<dbReference type="InterPro" id="IPR003594">
    <property type="entry name" value="HATPase_dom"/>
</dbReference>
<dbReference type="Pfam" id="PF07730">
    <property type="entry name" value="HisKA_3"/>
    <property type="match status" value="1"/>
</dbReference>
<protein>
    <recommendedName>
        <fullName evidence="2">histidine kinase</fullName>
        <ecNumber evidence="2">2.7.13.3</ecNumber>
    </recommendedName>
</protein>
<name>A0ABT3EPG3_9BACI</name>
<dbReference type="Pfam" id="PF02518">
    <property type="entry name" value="HATPase_c"/>
    <property type="match status" value="1"/>
</dbReference>
<dbReference type="InterPro" id="IPR011712">
    <property type="entry name" value="Sig_transdc_His_kin_sub3_dim/P"/>
</dbReference>
<feature type="domain" description="Histidine kinase/HSP90-like ATPase" evidence="7">
    <location>
        <begin position="666"/>
        <end position="761"/>
    </location>
</feature>
<feature type="transmembrane region" description="Helical" evidence="6">
    <location>
        <begin position="210"/>
        <end position="231"/>
    </location>
</feature>
<dbReference type="Proteomes" id="UP001060566">
    <property type="component" value="Unassembled WGS sequence"/>
</dbReference>
<evidence type="ECO:0000256" key="2">
    <source>
        <dbReference type="ARBA" id="ARBA00012438"/>
    </source>
</evidence>
<comment type="caution">
    <text evidence="8">The sequence shown here is derived from an EMBL/GenBank/DDBJ whole genome shotgun (WGS) entry which is preliminary data.</text>
</comment>
<feature type="transmembrane region" description="Helical" evidence="6">
    <location>
        <begin position="176"/>
        <end position="198"/>
    </location>
</feature>
<dbReference type="GO" id="GO:0016301">
    <property type="term" value="F:kinase activity"/>
    <property type="evidence" value="ECO:0007669"/>
    <property type="project" value="UniProtKB-KW"/>
</dbReference>
<dbReference type="InterPro" id="IPR036890">
    <property type="entry name" value="HATPase_C_sf"/>
</dbReference>
<dbReference type="SUPFAM" id="SSF50156">
    <property type="entry name" value="PDZ domain-like"/>
    <property type="match status" value="1"/>
</dbReference>
<dbReference type="SUPFAM" id="SSF55874">
    <property type="entry name" value="ATPase domain of HSP90 chaperone/DNA topoisomerase II/histidine kinase"/>
    <property type="match status" value="1"/>
</dbReference>
<dbReference type="EC" id="2.7.13.3" evidence="2"/>
<feature type="transmembrane region" description="Helical" evidence="6">
    <location>
        <begin position="338"/>
        <end position="357"/>
    </location>
</feature>
<dbReference type="CDD" id="cd16917">
    <property type="entry name" value="HATPase_UhpB-NarQ-NarX-like"/>
    <property type="match status" value="1"/>
</dbReference>
<keyword evidence="4 8" id="KW-0418">Kinase</keyword>
<evidence type="ECO:0000313" key="9">
    <source>
        <dbReference type="Proteomes" id="UP001060566"/>
    </source>
</evidence>
<dbReference type="PANTHER" id="PTHR24421">
    <property type="entry name" value="NITRATE/NITRITE SENSOR PROTEIN NARX-RELATED"/>
    <property type="match status" value="1"/>
</dbReference>
<feature type="transmembrane region" description="Helical" evidence="6">
    <location>
        <begin position="237"/>
        <end position="259"/>
    </location>
</feature>
<keyword evidence="5" id="KW-0902">Two-component regulatory system</keyword>
<evidence type="ECO:0000256" key="4">
    <source>
        <dbReference type="ARBA" id="ARBA00022777"/>
    </source>
</evidence>
<dbReference type="PANTHER" id="PTHR24421:SF60">
    <property type="entry name" value="SENSOR HISTIDINE KINASE COMP"/>
    <property type="match status" value="1"/>
</dbReference>
<keyword evidence="9" id="KW-1185">Reference proteome</keyword>
<keyword evidence="6" id="KW-0812">Transmembrane</keyword>
<dbReference type="Gene3D" id="3.30.565.10">
    <property type="entry name" value="Histidine kinase-like ATPase, C-terminal domain"/>
    <property type="match status" value="1"/>
</dbReference>